<dbReference type="RefSeq" id="XP_012184399.1">
    <property type="nucleotide sequence ID" value="XM_012329009.1"/>
</dbReference>
<sequence>MSFIRPMYFVYIETYCKVKKAGAFATSGNDANWHRAVSVLLIGSLQAFKSLRMTMLGGPAAD</sequence>
<gene>
    <name evidence="1" type="ORF">FIBRA_07324</name>
</gene>
<dbReference type="GeneID" id="24100027"/>
<organism evidence="1 2">
    <name type="scientific">Fibroporia radiculosa</name>
    <dbReference type="NCBI Taxonomy" id="599839"/>
    <lineage>
        <taxon>Eukaryota</taxon>
        <taxon>Fungi</taxon>
        <taxon>Dikarya</taxon>
        <taxon>Basidiomycota</taxon>
        <taxon>Agaricomycotina</taxon>
        <taxon>Agaricomycetes</taxon>
        <taxon>Polyporales</taxon>
        <taxon>Fibroporiaceae</taxon>
        <taxon>Fibroporia</taxon>
    </lineage>
</organism>
<accession>J4IBR4</accession>
<evidence type="ECO:0000313" key="1">
    <source>
        <dbReference type="EMBL" id="CCM05116.1"/>
    </source>
</evidence>
<dbReference type="InParanoid" id="J4IBR4"/>
<dbReference type="Proteomes" id="UP000006352">
    <property type="component" value="Unassembled WGS sequence"/>
</dbReference>
<dbReference type="EMBL" id="HE797180">
    <property type="protein sequence ID" value="CCM05116.1"/>
    <property type="molecule type" value="Genomic_DNA"/>
</dbReference>
<name>J4IBR4_9APHY</name>
<reference evidence="1 2" key="1">
    <citation type="journal article" date="2012" name="Appl. Environ. Microbiol.">
        <title>Short-read sequencing for genomic analysis of the brown rot fungus Fibroporia radiculosa.</title>
        <authorList>
            <person name="Tang J.D."/>
            <person name="Perkins A.D."/>
            <person name="Sonstegard T.S."/>
            <person name="Schroeder S.G."/>
            <person name="Burgess S.C."/>
            <person name="Diehl S.V."/>
        </authorList>
    </citation>
    <scope>NUCLEOTIDE SEQUENCE [LARGE SCALE GENOMIC DNA]</scope>
    <source>
        <strain evidence="1 2">TFFH 294</strain>
    </source>
</reference>
<dbReference type="HOGENOM" id="CLU_2904207_0_0_1"/>
<dbReference type="AlphaFoldDB" id="J4IBR4"/>
<evidence type="ECO:0000313" key="2">
    <source>
        <dbReference type="Proteomes" id="UP000006352"/>
    </source>
</evidence>
<proteinExistence type="predicted"/>
<keyword evidence="2" id="KW-1185">Reference proteome</keyword>
<protein>
    <submittedName>
        <fullName evidence="1">Uncharacterized protein</fullName>
    </submittedName>
</protein>